<feature type="compositionally biased region" description="Polar residues" evidence="1">
    <location>
        <begin position="95"/>
        <end position="104"/>
    </location>
</feature>
<evidence type="ECO:0000313" key="2">
    <source>
        <dbReference type="EMBL" id="KAJ3506648.1"/>
    </source>
</evidence>
<gene>
    <name evidence="2" type="ORF">NLJ89_g6754</name>
</gene>
<comment type="caution">
    <text evidence="2">The sequence shown here is derived from an EMBL/GenBank/DDBJ whole genome shotgun (WGS) entry which is preliminary data.</text>
</comment>
<dbReference type="Proteomes" id="UP001148786">
    <property type="component" value="Unassembled WGS sequence"/>
</dbReference>
<proteinExistence type="predicted"/>
<organism evidence="2 3">
    <name type="scientific">Agrocybe chaxingu</name>
    <dbReference type="NCBI Taxonomy" id="84603"/>
    <lineage>
        <taxon>Eukaryota</taxon>
        <taxon>Fungi</taxon>
        <taxon>Dikarya</taxon>
        <taxon>Basidiomycota</taxon>
        <taxon>Agaricomycotina</taxon>
        <taxon>Agaricomycetes</taxon>
        <taxon>Agaricomycetidae</taxon>
        <taxon>Agaricales</taxon>
        <taxon>Agaricineae</taxon>
        <taxon>Strophariaceae</taxon>
        <taxon>Agrocybe</taxon>
    </lineage>
</organism>
<keyword evidence="3" id="KW-1185">Reference proteome</keyword>
<dbReference type="EMBL" id="JANKHO010000743">
    <property type="protein sequence ID" value="KAJ3506648.1"/>
    <property type="molecule type" value="Genomic_DNA"/>
</dbReference>
<sequence>MRPRISQGAPVGQTKDKRKKTKNPRRPIPAVLQLCECADCVDYPDSIPGTVGLPTTGRYLTKSEHKRHAAKERKRAAARLQHGIAAHSYPPPLSSPFTHSNANNGARDAPSPTPPPLFYAPSPRESSLEEQIDMHSRAVRSAKQVMADQMLIFRTPPRPSTVVDISLLAAQEIQDLCALDTSAFCNSAVLDYQERLAQVASFLENLNDNQTKTRQKLQIVLLQRRVELEKPVLESLLLQEWKRQEAVLQSATAFDTTKYFVRSYLALPPIALASFMLVATLHLLSGLSMDDCKFTLGVLHLVLEMALASSRDAYAHNTLRSIPRDVRTVVDILGINPYTKAYVCCPTCSSIYWVDPDNKLSYPETCTQQGLGYSPCGARLRKVKKRKERYSEFPRSEFHYQSAFEYVARLKSRPDLQEYLEGDPTTTNTRSKGAYWDIWDAPALQNFRGPDGCTAFVKGPPDEGRLIFSLNMDGFNPYGNREAGKKVSVGAIYMICLNLPPSLRYKPENVYLVGVIPGPREPSGHEINHLLKP</sequence>
<feature type="region of interest" description="Disordered" evidence="1">
    <location>
        <begin position="91"/>
        <end position="129"/>
    </location>
</feature>
<dbReference type="AlphaFoldDB" id="A0A9W8K5T7"/>
<name>A0A9W8K5T7_9AGAR</name>
<reference evidence="2" key="1">
    <citation type="submission" date="2022-07" db="EMBL/GenBank/DDBJ databases">
        <title>Genome Sequence of Agrocybe chaxingu.</title>
        <authorList>
            <person name="Buettner E."/>
        </authorList>
    </citation>
    <scope>NUCLEOTIDE SEQUENCE</scope>
    <source>
        <strain evidence="2">MP-N11</strain>
    </source>
</reference>
<evidence type="ECO:0000313" key="3">
    <source>
        <dbReference type="Proteomes" id="UP001148786"/>
    </source>
</evidence>
<accession>A0A9W8K5T7</accession>
<evidence type="ECO:0000256" key="1">
    <source>
        <dbReference type="SAM" id="MobiDB-lite"/>
    </source>
</evidence>
<feature type="compositionally biased region" description="Basic residues" evidence="1">
    <location>
        <begin position="16"/>
        <end position="25"/>
    </location>
</feature>
<feature type="region of interest" description="Disordered" evidence="1">
    <location>
        <begin position="1"/>
        <end position="28"/>
    </location>
</feature>
<dbReference type="OrthoDB" id="3253623at2759"/>
<protein>
    <submittedName>
        <fullName evidence="2">Uncharacterized protein</fullName>
    </submittedName>
</protein>